<keyword evidence="1" id="KW-0040">ANK repeat</keyword>
<dbReference type="AlphaFoldDB" id="A0AAD6I952"/>
<reference evidence="2" key="1">
    <citation type="journal article" date="2023" name="IMA Fungus">
        <title>Comparative genomic study of the Penicillium genus elucidates a diverse pangenome and 15 lateral gene transfer events.</title>
        <authorList>
            <person name="Petersen C."/>
            <person name="Sorensen T."/>
            <person name="Nielsen M.R."/>
            <person name="Sondergaard T.E."/>
            <person name="Sorensen J.L."/>
            <person name="Fitzpatrick D.A."/>
            <person name="Frisvad J.C."/>
            <person name="Nielsen K.L."/>
        </authorList>
    </citation>
    <scope>NUCLEOTIDE SEQUENCE</scope>
    <source>
        <strain evidence="2">IBT 15450</strain>
    </source>
</reference>
<accession>A0AAD6I952</accession>
<dbReference type="SUPFAM" id="SSF48403">
    <property type="entry name" value="Ankyrin repeat"/>
    <property type="match status" value="1"/>
</dbReference>
<evidence type="ECO:0000256" key="1">
    <source>
        <dbReference type="PROSITE-ProRule" id="PRU00023"/>
    </source>
</evidence>
<sequence>MMNRAAPSWLLKEASFSSPLQIVQCLYETCTPVSVNQTNVRKLQIIVVQESMKGQNVEVLSWISPRLSRVFWDDFSVASVKQITELGVNSDSAEIFDLWKRYFSRTTLGGIDFVLEGSLIRSVKDPLKQERLAEVWRKQVSLGYLRKSDLGPALKEVASTTCSVPLAKALIDSGVDVDWRSKSKNEMSRTPLLWAATKRSKEAAELMRFLLVSGADANAQLKVSGRGGTGRDSSGETFRTSAMEKGAQNISKWLDMSWDDLVKMAGEQKAEIVG</sequence>
<dbReference type="PROSITE" id="PS50088">
    <property type="entry name" value="ANK_REPEAT"/>
    <property type="match status" value="1"/>
</dbReference>
<dbReference type="InterPro" id="IPR036770">
    <property type="entry name" value="Ankyrin_rpt-contain_sf"/>
</dbReference>
<gene>
    <name evidence="2" type="ORF">N7460_008048</name>
</gene>
<dbReference type="Pfam" id="PF00023">
    <property type="entry name" value="Ank"/>
    <property type="match status" value="1"/>
</dbReference>
<evidence type="ECO:0000313" key="3">
    <source>
        <dbReference type="Proteomes" id="UP001219568"/>
    </source>
</evidence>
<comment type="caution">
    <text evidence="2">The sequence shown here is derived from an EMBL/GenBank/DDBJ whole genome shotgun (WGS) entry which is preliminary data.</text>
</comment>
<feature type="repeat" description="ANK" evidence="1">
    <location>
        <begin position="187"/>
        <end position="222"/>
    </location>
</feature>
<keyword evidence="3" id="KW-1185">Reference proteome</keyword>
<dbReference type="Gene3D" id="1.25.40.20">
    <property type="entry name" value="Ankyrin repeat-containing domain"/>
    <property type="match status" value="1"/>
</dbReference>
<organism evidence="2 3">
    <name type="scientific">Penicillium canescens</name>
    <dbReference type="NCBI Taxonomy" id="5083"/>
    <lineage>
        <taxon>Eukaryota</taxon>
        <taxon>Fungi</taxon>
        <taxon>Dikarya</taxon>
        <taxon>Ascomycota</taxon>
        <taxon>Pezizomycotina</taxon>
        <taxon>Eurotiomycetes</taxon>
        <taxon>Eurotiomycetidae</taxon>
        <taxon>Eurotiales</taxon>
        <taxon>Aspergillaceae</taxon>
        <taxon>Penicillium</taxon>
    </lineage>
</organism>
<dbReference type="EMBL" id="JAQJZL010000009">
    <property type="protein sequence ID" value="KAJ6038277.1"/>
    <property type="molecule type" value="Genomic_DNA"/>
</dbReference>
<evidence type="ECO:0000313" key="2">
    <source>
        <dbReference type="EMBL" id="KAJ6038277.1"/>
    </source>
</evidence>
<dbReference type="Proteomes" id="UP001219568">
    <property type="component" value="Unassembled WGS sequence"/>
</dbReference>
<dbReference type="InterPro" id="IPR002110">
    <property type="entry name" value="Ankyrin_rpt"/>
</dbReference>
<protein>
    <submittedName>
        <fullName evidence="2">Uncharacterized protein</fullName>
    </submittedName>
</protein>
<reference evidence="2" key="2">
    <citation type="submission" date="2023-01" db="EMBL/GenBank/DDBJ databases">
        <authorList>
            <person name="Petersen C."/>
        </authorList>
    </citation>
    <scope>NUCLEOTIDE SEQUENCE</scope>
    <source>
        <strain evidence="2">IBT 15450</strain>
    </source>
</reference>
<proteinExistence type="predicted"/>
<name>A0AAD6I952_PENCN</name>